<comment type="caution">
    <text evidence="2">The sequence shown here is derived from an EMBL/GenBank/DDBJ whole genome shotgun (WGS) entry which is preliminary data.</text>
</comment>
<dbReference type="Proteomes" id="UP001143480">
    <property type="component" value="Unassembled WGS sequence"/>
</dbReference>
<accession>A0A9W6KPW6</accession>
<evidence type="ECO:0000313" key="3">
    <source>
        <dbReference type="Proteomes" id="UP001143480"/>
    </source>
</evidence>
<dbReference type="AlphaFoldDB" id="A0A9W6KPW6"/>
<dbReference type="EMBL" id="BSFP01000042">
    <property type="protein sequence ID" value="GLL04235.1"/>
    <property type="molecule type" value="Genomic_DNA"/>
</dbReference>
<evidence type="ECO:0000256" key="1">
    <source>
        <dbReference type="SAM" id="MobiDB-lite"/>
    </source>
</evidence>
<feature type="compositionally biased region" description="Low complexity" evidence="1">
    <location>
        <begin position="13"/>
        <end position="33"/>
    </location>
</feature>
<evidence type="ECO:0000313" key="2">
    <source>
        <dbReference type="EMBL" id="GLL04235.1"/>
    </source>
</evidence>
<protein>
    <submittedName>
        <fullName evidence="2">Uncharacterized protein</fullName>
    </submittedName>
</protein>
<reference evidence="2" key="1">
    <citation type="journal article" date="2014" name="Int. J. Syst. Evol. Microbiol.">
        <title>Complete genome sequence of Corynebacterium casei LMG S-19264T (=DSM 44701T), isolated from a smear-ripened cheese.</title>
        <authorList>
            <consortium name="US DOE Joint Genome Institute (JGI-PGF)"/>
            <person name="Walter F."/>
            <person name="Albersmeier A."/>
            <person name="Kalinowski J."/>
            <person name="Ruckert C."/>
        </authorList>
    </citation>
    <scope>NUCLEOTIDE SEQUENCE</scope>
    <source>
        <strain evidence="2">VKM Ac-1321</strain>
    </source>
</reference>
<sequence length="59" mass="5921">MSAPDFTASPEKASPGNAAAATTTPANNPLSNNEATAFKATLGRKRTLQALPHPAAGDT</sequence>
<keyword evidence="3" id="KW-1185">Reference proteome</keyword>
<reference evidence="2" key="2">
    <citation type="submission" date="2023-01" db="EMBL/GenBank/DDBJ databases">
        <authorList>
            <person name="Sun Q."/>
            <person name="Evtushenko L."/>
        </authorList>
    </citation>
    <scope>NUCLEOTIDE SEQUENCE</scope>
    <source>
        <strain evidence="2">VKM Ac-1321</strain>
    </source>
</reference>
<gene>
    <name evidence="2" type="ORF">GCM10017581_059820</name>
</gene>
<proteinExistence type="predicted"/>
<feature type="region of interest" description="Disordered" evidence="1">
    <location>
        <begin position="1"/>
        <end position="33"/>
    </location>
</feature>
<name>A0A9W6KPW6_9ACTN</name>
<organism evidence="2 3">
    <name type="scientific">Dactylosporangium matsuzakiense</name>
    <dbReference type="NCBI Taxonomy" id="53360"/>
    <lineage>
        <taxon>Bacteria</taxon>
        <taxon>Bacillati</taxon>
        <taxon>Actinomycetota</taxon>
        <taxon>Actinomycetes</taxon>
        <taxon>Micromonosporales</taxon>
        <taxon>Micromonosporaceae</taxon>
        <taxon>Dactylosporangium</taxon>
    </lineage>
</organism>